<dbReference type="GO" id="GO:0003887">
    <property type="term" value="F:DNA-directed DNA polymerase activity"/>
    <property type="evidence" value="ECO:0007669"/>
    <property type="project" value="InterPro"/>
</dbReference>
<sequence length="736" mass="83016">MIKSDILFSLYLYIHISVSCVEVNMDTDEEGDNDWDRSLESDMLETGGSTDRVTSISQRVILHFDLDCFYAQVEMIRNPALRNKPLGIQQKYLIVTCNYVAREHGLNKLMSVTDAVEKCPQLVLVKGEDLTHYREMSYKVTELLMSYCPLVERLGFDENFMDVTEMVERRLKETCISDLSFNGHVYKHESMVVDEENARLAVGSVIAAEMRQAIFSTLGLTGCAGIANNKLLAKLVSGTFKPNQQTTLLPYSTAELMSSLTGLIKVPGIGYKTREKLKALGLVSVRDLQLYSLPDLVREFGEVTAKRIQNLACGIDDSPVTPAGPPQSLSDEDSFKKISTLEEVQKKTEELLTSLTERMHKDGRRPHTFRLTIRRYTVTNRWFSRESRQCPIPNHTGLKITCGSSEAVPQLLGLSMKLFHKMLDTREPFHLTLLNVCFSNLQAKSSSKSSIASFFTQKFPTTTQMTSQQQVSMYDFPYFRFTQADVLHKEDKTWNSMKPIKHTWISPTQELQTQPPLINSKSPRQPVLEHSQVTKMNTTESCMSNVPEKTLCSRLPPGVDPEVFKLLPEHIQMELISSFQSEDTAQLIYGPADTSSDVDPADHSTWAFNQPAPEPCESALNYNRNSASHNHELSKNLSSAQFTVELNSGLVKVTESHDIPPASQEHQSDVPANVDPYVFSQLPADVQRELLTEWRQQKPVLKIPSKHSHKTSSTRDKKSAAKGSQCNNILKYFKPN</sequence>
<proteinExistence type="inferred from homology"/>
<dbReference type="GO" id="GO:0003684">
    <property type="term" value="F:damaged DNA binding"/>
    <property type="evidence" value="ECO:0007669"/>
    <property type="project" value="InterPro"/>
</dbReference>
<evidence type="ECO:0000256" key="2">
    <source>
        <dbReference type="ARBA" id="ARBA00022634"/>
    </source>
</evidence>
<dbReference type="Gene3D" id="1.10.150.20">
    <property type="entry name" value="5' to 3' exonuclease, C-terminal subdomain"/>
    <property type="match status" value="1"/>
</dbReference>
<dbReference type="Pfam" id="PF14377">
    <property type="entry name" value="UBM"/>
    <property type="match status" value="2"/>
</dbReference>
<evidence type="ECO:0000259" key="6">
    <source>
        <dbReference type="PROSITE" id="PS50173"/>
    </source>
</evidence>
<dbReference type="InterPro" id="IPR053848">
    <property type="entry name" value="IMS_HHH_1"/>
</dbReference>
<dbReference type="PANTHER" id="PTHR46404:SF1">
    <property type="entry name" value="DNA POLYMERASE IOTA"/>
    <property type="match status" value="1"/>
</dbReference>
<dbReference type="Pfam" id="PF21999">
    <property type="entry name" value="IMS_HHH_1"/>
    <property type="match status" value="1"/>
</dbReference>
<dbReference type="Proteomes" id="UP000472270">
    <property type="component" value="Unassembled WGS sequence"/>
</dbReference>
<dbReference type="Gene3D" id="3.40.1170.60">
    <property type="match status" value="1"/>
</dbReference>
<reference evidence="7" key="1">
    <citation type="submission" date="2025-08" db="UniProtKB">
        <authorList>
            <consortium name="Ensembl"/>
        </authorList>
    </citation>
    <scope>IDENTIFICATION</scope>
</reference>
<feature type="domain" description="UmuC" evidence="6">
    <location>
        <begin position="61"/>
        <end position="270"/>
    </location>
</feature>
<dbReference type="PANTHER" id="PTHR46404">
    <property type="entry name" value="DNA POLYMERASE IOTA"/>
    <property type="match status" value="1"/>
</dbReference>
<evidence type="ECO:0000256" key="3">
    <source>
        <dbReference type="ARBA" id="ARBA00022679"/>
    </source>
</evidence>
<feature type="region of interest" description="Disordered" evidence="4">
    <location>
        <begin position="699"/>
        <end position="727"/>
    </location>
</feature>
<name>A0A673HLE4_9TELE</name>
<dbReference type="Ensembl" id="ENSSRHT00000027850.1">
    <property type="protein sequence ID" value="ENSSRHP00000027052.1"/>
    <property type="gene ID" value="ENSSRHG00000014092.1"/>
</dbReference>
<comment type="similarity">
    <text evidence="1">Belongs to the DNA polymerase type-Y family.</text>
</comment>
<evidence type="ECO:0000256" key="1">
    <source>
        <dbReference type="ARBA" id="ARBA00010945"/>
    </source>
</evidence>
<dbReference type="Pfam" id="PF00817">
    <property type="entry name" value="IMS"/>
    <property type="match status" value="1"/>
</dbReference>
<gene>
    <name evidence="7" type="primary">poli</name>
</gene>
<dbReference type="InterPro" id="IPR036775">
    <property type="entry name" value="DNA_pol_Y-fam_lit_finger_sf"/>
</dbReference>
<keyword evidence="3" id="KW-0808">Transferase</keyword>
<evidence type="ECO:0000313" key="7">
    <source>
        <dbReference type="Ensembl" id="ENSSRHP00000027052.1"/>
    </source>
</evidence>
<dbReference type="SUPFAM" id="SSF56672">
    <property type="entry name" value="DNA/RNA polymerases"/>
    <property type="match status" value="1"/>
</dbReference>
<dbReference type="Gene3D" id="6.10.250.1630">
    <property type="match status" value="2"/>
</dbReference>
<evidence type="ECO:0000313" key="8">
    <source>
        <dbReference type="Proteomes" id="UP000472270"/>
    </source>
</evidence>
<dbReference type="GO" id="GO:0019985">
    <property type="term" value="P:translesion synthesis"/>
    <property type="evidence" value="ECO:0007669"/>
    <property type="project" value="TreeGrafter"/>
</dbReference>
<evidence type="ECO:0000256" key="5">
    <source>
        <dbReference type="SAM" id="SignalP"/>
    </source>
</evidence>
<keyword evidence="2" id="KW-0237">DNA synthesis</keyword>
<protein>
    <recommendedName>
        <fullName evidence="6">UmuC domain-containing protein</fullName>
    </recommendedName>
</protein>
<reference evidence="7" key="2">
    <citation type="submission" date="2025-09" db="UniProtKB">
        <authorList>
            <consortium name="Ensembl"/>
        </authorList>
    </citation>
    <scope>IDENTIFICATION</scope>
</reference>
<dbReference type="FunFam" id="3.30.1490.100:FF:000003">
    <property type="entry name" value="Polymerase (DNA directed) iota"/>
    <property type="match status" value="1"/>
</dbReference>
<dbReference type="InterPro" id="IPR025527">
    <property type="entry name" value="HUWE1/Rev1_UBM"/>
</dbReference>
<organism evidence="7 8">
    <name type="scientific">Sinocyclocheilus rhinocerous</name>
    <dbReference type="NCBI Taxonomy" id="307959"/>
    <lineage>
        <taxon>Eukaryota</taxon>
        <taxon>Metazoa</taxon>
        <taxon>Chordata</taxon>
        <taxon>Craniata</taxon>
        <taxon>Vertebrata</taxon>
        <taxon>Euteleostomi</taxon>
        <taxon>Actinopterygii</taxon>
        <taxon>Neopterygii</taxon>
        <taxon>Teleostei</taxon>
        <taxon>Ostariophysi</taxon>
        <taxon>Cypriniformes</taxon>
        <taxon>Cyprinidae</taxon>
        <taxon>Cyprininae</taxon>
        <taxon>Sinocyclocheilus</taxon>
    </lineage>
</organism>
<evidence type="ECO:0000256" key="4">
    <source>
        <dbReference type="SAM" id="MobiDB-lite"/>
    </source>
</evidence>
<dbReference type="InterPro" id="IPR043128">
    <property type="entry name" value="Rev_trsase/Diguanyl_cyclase"/>
</dbReference>
<dbReference type="PROSITE" id="PS50173">
    <property type="entry name" value="UMUC"/>
    <property type="match status" value="1"/>
</dbReference>
<feature type="signal peptide" evidence="5">
    <location>
        <begin position="1"/>
        <end position="20"/>
    </location>
</feature>
<feature type="chain" id="PRO_5025668090" description="UmuC domain-containing protein" evidence="5">
    <location>
        <begin position="21"/>
        <end position="736"/>
    </location>
</feature>
<dbReference type="PROSITE" id="PS51257">
    <property type="entry name" value="PROKAR_LIPOPROTEIN"/>
    <property type="match status" value="1"/>
</dbReference>
<dbReference type="FunFam" id="3.30.70.270:FF:000013">
    <property type="entry name" value="Polymerase (DNA directed) iota"/>
    <property type="match status" value="1"/>
</dbReference>
<dbReference type="InterPro" id="IPR001126">
    <property type="entry name" value="UmuC"/>
</dbReference>
<dbReference type="GO" id="GO:0006281">
    <property type="term" value="P:DNA repair"/>
    <property type="evidence" value="ECO:0007669"/>
    <property type="project" value="InterPro"/>
</dbReference>
<dbReference type="InterPro" id="IPR043502">
    <property type="entry name" value="DNA/RNA_pol_sf"/>
</dbReference>
<dbReference type="FunFam" id="3.40.1170.60:FF:000006">
    <property type="entry name" value="DNA polymerase iota"/>
    <property type="match status" value="1"/>
</dbReference>
<keyword evidence="5" id="KW-0732">Signal</keyword>
<dbReference type="PIRSF" id="PIRSF036603">
    <property type="entry name" value="DPol_eta"/>
    <property type="match status" value="1"/>
</dbReference>
<dbReference type="CDD" id="cd01703">
    <property type="entry name" value="PolY_Pol_iota"/>
    <property type="match status" value="1"/>
</dbReference>
<accession>A0A673HLE4</accession>
<dbReference type="Pfam" id="PF11799">
    <property type="entry name" value="IMS_C"/>
    <property type="match status" value="1"/>
</dbReference>
<dbReference type="Gene3D" id="3.30.1490.100">
    <property type="entry name" value="DNA polymerase, Y-family, little finger domain"/>
    <property type="match status" value="1"/>
</dbReference>
<dbReference type="SUPFAM" id="SSF100879">
    <property type="entry name" value="Lesion bypass DNA polymerase (Y-family), little finger domain"/>
    <property type="match status" value="1"/>
</dbReference>
<keyword evidence="8" id="KW-1185">Reference proteome</keyword>
<dbReference type="Gene3D" id="3.30.70.270">
    <property type="match status" value="1"/>
</dbReference>
<dbReference type="InterPro" id="IPR017961">
    <property type="entry name" value="DNA_pol_Y-fam_little_finger"/>
</dbReference>
<dbReference type="AlphaFoldDB" id="A0A673HLE4"/>